<dbReference type="EMBL" id="CP053452">
    <property type="protein sequence ID" value="QJW97648.1"/>
    <property type="molecule type" value="Genomic_DNA"/>
</dbReference>
<dbReference type="NCBIfam" id="TIGR00778">
    <property type="entry name" value="ahpD_dom"/>
    <property type="match status" value="1"/>
</dbReference>
<sequence>MTTGRIATVTPVSEEAATGKVAAVFADIKATKNIPFVPNLWRVLATNPDHLELVWTRLKAIMHPEACGRTSKLDPLVREIIALAVSATNGCAYCVNSHTAAVRKLGLDVEALGEVMAVVGLFNSTNAIADGYQVEPDILPPLT</sequence>
<evidence type="ECO:0000259" key="1">
    <source>
        <dbReference type="Pfam" id="PF02627"/>
    </source>
</evidence>
<organism evidence="2 3">
    <name type="scientific">Frigoriglobus tundricola</name>
    <dbReference type="NCBI Taxonomy" id="2774151"/>
    <lineage>
        <taxon>Bacteria</taxon>
        <taxon>Pseudomonadati</taxon>
        <taxon>Planctomycetota</taxon>
        <taxon>Planctomycetia</taxon>
        <taxon>Gemmatales</taxon>
        <taxon>Gemmataceae</taxon>
        <taxon>Frigoriglobus</taxon>
    </lineage>
</organism>
<dbReference type="Proteomes" id="UP000503447">
    <property type="component" value="Chromosome"/>
</dbReference>
<dbReference type="InterPro" id="IPR003779">
    <property type="entry name" value="CMD-like"/>
</dbReference>
<dbReference type="PANTHER" id="PTHR35446">
    <property type="entry name" value="SI:CH211-175M2.5"/>
    <property type="match status" value="1"/>
</dbReference>
<gene>
    <name evidence="2" type="ORF">FTUN_5225</name>
</gene>
<dbReference type="GO" id="GO:0051920">
    <property type="term" value="F:peroxiredoxin activity"/>
    <property type="evidence" value="ECO:0007669"/>
    <property type="project" value="InterPro"/>
</dbReference>
<keyword evidence="2" id="KW-0560">Oxidoreductase</keyword>
<dbReference type="Pfam" id="PF02627">
    <property type="entry name" value="CMD"/>
    <property type="match status" value="1"/>
</dbReference>
<evidence type="ECO:0000313" key="2">
    <source>
        <dbReference type="EMBL" id="QJW97648.1"/>
    </source>
</evidence>
<reference evidence="3" key="1">
    <citation type="submission" date="2020-05" db="EMBL/GenBank/DDBJ databases">
        <title>Frigoriglobus tundricola gen. nov., sp. nov., a psychrotolerant cellulolytic planctomycete of the family Gemmataceae with two divergent copies of 16S rRNA gene.</title>
        <authorList>
            <person name="Kulichevskaya I.S."/>
            <person name="Ivanova A.A."/>
            <person name="Naumoff D.G."/>
            <person name="Beletsky A.V."/>
            <person name="Rijpstra W.I.C."/>
            <person name="Sinninghe Damste J.S."/>
            <person name="Mardanov A.V."/>
            <person name="Ravin N.V."/>
            <person name="Dedysh S.N."/>
        </authorList>
    </citation>
    <scope>NUCLEOTIDE SEQUENCE [LARGE SCALE GENOMIC DNA]</scope>
    <source>
        <strain evidence="3">PL17</strain>
    </source>
</reference>
<dbReference type="KEGG" id="ftj:FTUN_5225"/>
<protein>
    <submittedName>
        <fullName evidence="2">4-carboxymuconolactone decarboxylase domain/alkylhydroperoxidase AhpD family core domain protein</fullName>
    </submittedName>
</protein>
<keyword evidence="3" id="KW-1185">Reference proteome</keyword>
<dbReference type="InterPro" id="IPR004675">
    <property type="entry name" value="AhpD_core"/>
</dbReference>
<proteinExistence type="predicted"/>
<feature type="domain" description="Carboxymuconolactone decarboxylase-like" evidence="1">
    <location>
        <begin position="69"/>
        <end position="130"/>
    </location>
</feature>
<dbReference type="SUPFAM" id="SSF69118">
    <property type="entry name" value="AhpD-like"/>
    <property type="match status" value="1"/>
</dbReference>
<accession>A0A6M5YUA6</accession>
<evidence type="ECO:0000313" key="3">
    <source>
        <dbReference type="Proteomes" id="UP000503447"/>
    </source>
</evidence>
<dbReference type="PANTHER" id="PTHR35446:SF2">
    <property type="entry name" value="CARBOXYMUCONOLACTONE DECARBOXYLASE-LIKE DOMAIN-CONTAINING PROTEIN"/>
    <property type="match status" value="1"/>
</dbReference>
<keyword evidence="2" id="KW-0575">Peroxidase</keyword>
<dbReference type="AlphaFoldDB" id="A0A6M5YUA6"/>
<dbReference type="InterPro" id="IPR029032">
    <property type="entry name" value="AhpD-like"/>
</dbReference>
<name>A0A6M5YUA6_9BACT</name>
<dbReference type="Gene3D" id="1.20.1290.10">
    <property type="entry name" value="AhpD-like"/>
    <property type="match status" value="1"/>
</dbReference>